<protein>
    <recommendedName>
        <fullName evidence="6">Exocyst complex component Sec6</fullName>
    </recommendedName>
</protein>
<dbReference type="OrthoDB" id="10047020at2759"/>
<dbReference type="InterPro" id="IPR010326">
    <property type="entry name" value="EXOC3/Sec6"/>
</dbReference>
<dbReference type="GO" id="GO:0000149">
    <property type="term" value="F:SNARE binding"/>
    <property type="evidence" value="ECO:0007669"/>
    <property type="project" value="TreeGrafter"/>
</dbReference>
<dbReference type="Gene3D" id="1.10.357.50">
    <property type="match status" value="1"/>
</dbReference>
<dbReference type="PANTHER" id="PTHR21292:SF1">
    <property type="entry name" value="EXOCYST COMPLEX COMPONENT 3"/>
    <property type="match status" value="1"/>
</dbReference>
<comment type="similarity">
    <text evidence="1">Belongs to the SEC6 family.</text>
</comment>
<dbReference type="InterPro" id="IPR042532">
    <property type="entry name" value="EXOC3/Sec6_C"/>
</dbReference>
<evidence type="ECO:0000313" key="4">
    <source>
        <dbReference type="EMBL" id="KAG5674855.1"/>
    </source>
</evidence>
<dbReference type="GO" id="GO:0051601">
    <property type="term" value="P:exocyst localization"/>
    <property type="evidence" value="ECO:0007669"/>
    <property type="project" value="TreeGrafter"/>
</dbReference>
<keyword evidence="2" id="KW-0813">Transport</keyword>
<dbReference type="FunFam" id="1.10.357.50:FF:000010">
    <property type="entry name" value="exocyst complex component 3"/>
    <property type="match status" value="1"/>
</dbReference>
<dbReference type="GO" id="GO:0000145">
    <property type="term" value="C:exocyst"/>
    <property type="evidence" value="ECO:0007669"/>
    <property type="project" value="InterPro"/>
</dbReference>
<name>A0A9J6BYB8_POLVA</name>
<evidence type="ECO:0000256" key="3">
    <source>
        <dbReference type="ARBA" id="ARBA00022483"/>
    </source>
</evidence>
<accession>A0A9J6BYB8</accession>
<evidence type="ECO:0000256" key="1">
    <source>
        <dbReference type="ARBA" id="ARBA00009447"/>
    </source>
</evidence>
<keyword evidence="3" id="KW-0268">Exocytosis</keyword>
<dbReference type="GO" id="GO:0006887">
    <property type="term" value="P:exocytosis"/>
    <property type="evidence" value="ECO:0007669"/>
    <property type="project" value="UniProtKB-KW"/>
</dbReference>
<dbReference type="Gene3D" id="1.10.357.70">
    <property type="entry name" value="Exocyst complex component Sec6, C-terminal domain"/>
    <property type="match status" value="1"/>
</dbReference>
<gene>
    <name evidence="4" type="ORF">PVAND_004800</name>
</gene>
<organism evidence="4 5">
    <name type="scientific">Polypedilum vanderplanki</name>
    <name type="common">Sleeping chironomid midge</name>
    <dbReference type="NCBI Taxonomy" id="319348"/>
    <lineage>
        <taxon>Eukaryota</taxon>
        <taxon>Metazoa</taxon>
        <taxon>Ecdysozoa</taxon>
        <taxon>Arthropoda</taxon>
        <taxon>Hexapoda</taxon>
        <taxon>Insecta</taxon>
        <taxon>Pterygota</taxon>
        <taxon>Neoptera</taxon>
        <taxon>Endopterygota</taxon>
        <taxon>Diptera</taxon>
        <taxon>Nematocera</taxon>
        <taxon>Chironomoidea</taxon>
        <taxon>Chironomidae</taxon>
        <taxon>Chironominae</taxon>
        <taxon>Polypedilum</taxon>
        <taxon>Polypedilum</taxon>
    </lineage>
</organism>
<dbReference type="Pfam" id="PF06046">
    <property type="entry name" value="Sec6"/>
    <property type="match status" value="1"/>
</dbReference>
<proteinExistence type="inferred from homology"/>
<evidence type="ECO:0000313" key="5">
    <source>
        <dbReference type="Proteomes" id="UP001107558"/>
    </source>
</evidence>
<evidence type="ECO:0008006" key="6">
    <source>
        <dbReference type="Google" id="ProtNLM"/>
    </source>
</evidence>
<sequence>MDLKALDKEAEAAALKEIKNMFQRSGQFEKIDQFRHRIQRKKNSDESLLKSALTQQLNSVGSGLQQLQASLQMAAEVEDRIRNIQSLIQNVPNLSDDLEPVKEENTKHSQYVTAMENLKHIFTVQSSVEKALNWIEEDKLLLAHQCLSDLENSRDDLLFELHKLTKQNTHDKITLKCYFDKVETVSNTLQDKLRFIFKRTLNTVRKEPTVIVTALRIVEREEKADQFALQQQKLTGFLPPGRPKEWRSMLFRTLNETVQERIEGSNIEKRDEKLWLVKDLEIMRQLILEDLKVVKKVCTPCFPPEYNILQEYVKMYHRAVSGFLEQLIQRGIEGNEYITLLSWTINTYPGKELMMNPELKIDISQIPNIQPLMKPEMLKSLEHAYLTTMEKNYTDWMDKTVETEKLDWQSGMQPDQDDQFFHTASPVIIFQMVDQHLQVTNTIRQELTFDALVLSIQQVTLYGQKYRLAIIDFKEKHFKDRSLVPFFTQHIITIVNNCQQIMELAQQIKQLYWPKGRTEHYEDFEKLIQTFQALRDESATYLLEEAFLDLEVHFNELFTAKWITSSISIDTICVTLQDYFQDYNHLRVINFEYVIKEAQKMVAKRYIKAMLSKRISKPKSECEIIVKKIIKEVKQIKMFFEKIAPNVLKNDSPFDVIIDLAQLLSCDVELIILDLHTLLTTYPSINEDHLIRLFYIRNEIKSNEIKEKINDAFRSKKTTISTHDKLGSAIFKEIIFEKLWSV</sequence>
<dbReference type="AlphaFoldDB" id="A0A9J6BYB8"/>
<dbReference type="EMBL" id="JADBJN010000002">
    <property type="protein sequence ID" value="KAG5674855.1"/>
    <property type="molecule type" value="Genomic_DNA"/>
</dbReference>
<reference evidence="4" key="1">
    <citation type="submission" date="2021-03" db="EMBL/GenBank/DDBJ databases">
        <title>Chromosome level genome of the anhydrobiotic midge Polypedilum vanderplanki.</title>
        <authorList>
            <person name="Yoshida Y."/>
            <person name="Kikawada T."/>
            <person name="Gusev O."/>
        </authorList>
    </citation>
    <scope>NUCLEOTIDE SEQUENCE</scope>
    <source>
        <strain evidence="4">NIAS01</strain>
        <tissue evidence="4">Whole body or cell culture</tissue>
    </source>
</reference>
<comment type="caution">
    <text evidence="4">The sequence shown here is derived from an EMBL/GenBank/DDBJ whole genome shotgun (WGS) entry which is preliminary data.</text>
</comment>
<dbReference type="Proteomes" id="UP001107558">
    <property type="component" value="Chromosome 2"/>
</dbReference>
<dbReference type="PANTHER" id="PTHR21292">
    <property type="entry name" value="EXOCYST COMPLEX COMPONENT SEC6-RELATED"/>
    <property type="match status" value="1"/>
</dbReference>
<keyword evidence="5" id="KW-1185">Reference proteome</keyword>
<evidence type="ECO:0000256" key="2">
    <source>
        <dbReference type="ARBA" id="ARBA00022448"/>
    </source>
</evidence>
<dbReference type="FunFam" id="1.10.357.70:FF:000001">
    <property type="entry name" value="Exocyst complex component 3"/>
    <property type="match status" value="1"/>
</dbReference>